<gene>
    <name evidence="3" type="ORF">V9T40_014147</name>
</gene>
<dbReference type="Proteomes" id="UP001367676">
    <property type="component" value="Unassembled WGS sequence"/>
</dbReference>
<dbReference type="AlphaFoldDB" id="A0AAN9Y1Y6"/>
<sequence>MVDGQLTNYPNGHHSSMPLEVLVNNPLTESNLNRSDISVVGSLAKGMNNILESQVNTSTRENVIVTTEIDKNCQSAPFLAEDLFSKESNKREQVKIFAKDEVLECSSTNWTWIKAVRLAEDCQSYNLELRSFSPKFTFAVTTTRKIQPNESPVLWFSQEILMSLRVPHLSLTNIQGEKKYICHRCPFQCEMPNPLKIHLALECGTLTKEDLWKRLRPTRTKSPSTLPTSPLNFSITSSTISPTPLVVLPTVELMATRTTSISAFKPYHKPVSKIVYEKPAKLKVNEMAKICSILPPPLRPSLHPPTEVSCEERKVDSGNHSVVTIDEATILYKRAVEMETIASNLGKFKQGHLCIYCGKVYSRKYGLKIHIRLRDVSIQNADR</sequence>
<keyword evidence="1" id="KW-0863">Zinc-finger</keyword>
<evidence type="ECO:0000313" key="3">
    <source>
        <dbReference type="EMBL" id="KAK7582702.1"/>
    </source>
</evidence>
<protein>
    <recommendedName>
        <fullName evidence="2">C2H2-type domain-containing protein</fullName>
    </recommendedName>
</protein>
<comment type="caution">
    <text evidence="3">The sequence shown here is derived from an EMBL/GenBank/DDBJ whole genome shotgun (WGS) entry which is preliminary data.</text>
</comment>
<evidence type="ECO:0000256" key="1">
    <source>
        <dbReference type="PROSITE-ProRule" id="PRU00042"/>
    </source>
</evidence>
<accession>A0AAN9Y1Y6</accession>
<dbReference type="GO" id="GO:0008270">
    <property type="term" value="F:zinc ion binding"/>
    <property type="evidence" value="ECO:0007669"/>
    <property type="project" value="UniProtKB-KW"/>
</dbReference>
<organism evidence="3 4">
    <name type="scientific">Parthenolecanium corni</name>
    <dbReference type="NCBI Taxonomy" id="536013"/>
    <lineage>
        <taxon>Eukaryota</taxon>
        <taxon>Metazoa</taxon>
        <taxon>Ecdysozoa</taxon>
        <taxon>Arthropoda</taxon>
        <taxon>Hexapoda</taxon>
        <taxon>Insecta</taxon>
        <taxon>Pterygota</taxon>
        <taxon>Neoptera</taxon>
        <taxon>Paraneoptera</taxon>
        <taxon>Hemiptera</taxon>
        <taxon>Sternorrhyncha</taxon>
        <taxon>Coccoidea</taxon>
        <taxon>Coccidae</taxon>
        <taxon>Parthenolecanium</taxon>
    </lineage>
</organism>
<dbReference type="Gene3D" id="2.170.270.10">
    <property type="entry name" value="SET domain"/>
    <property type="match status" value="1"/>
</dbReference>
<feature type="domain" description="C2H2-type" evidence="2">
    <location>
        <begin position="352"/>
        <end position="383"/>
    </location>
</feature>
<evidence type="ECO:0000259" key="2">
    <source>
        <dbReference type="PROSITE" id="PS50157"/>
    </source>
</evidence>
<reference evidence="3 4" key="1">
    <citation type="submission" date="2024-03" db="EMBL/GenBank/DDBJ databases">
        <title>Adaptation during the transition from Ophiocordyceps entomopathogen to insect associate is accompanied by gene loss and intensified selection.</title>
        <authorList>
            <person name="Ward C.M."/>
            <person name="Onetto C.A."/>
            <person name="Borneman A.R."/>
        </authorList>
    </citation>
    <scope>NUCLEOTIDE SEQUENCE [LARGE SCALE GENOMIC DNA]</scope>
    <source>
        <strain evidence="3">AWRI1</strain>
        <tissue evidence="3">Single Adult Female</tissue>
    </source>
</reference>
<keyword evidence="4" id="KW-1185">Reference proteome</keyword>
<proteinExistence type="predicted"/>
<dbReference type="InterPro" id="IPR046341">
    <property type="entry name" value="SET_dom_sf"/>
</dbReference>
<dbReference type="PROSITE" id="PS50157">
    <property type="entry name" value="ZINC_FINGER_C2H2_2"/>
    <property type="match status" value="1"/>
</dbReference>
<keyword evidence="1" id="KW-0862">Zinc</keyword>
<name>A0AAN9Y1Y6_9HEMI</name>
<dbReference type="EMBL" id="JBBCAQ010000033">
    <property type="protein sequence ID" value="KAK7582702.1"/>
    <property type="molecule type" value="Genomic_DNA"/>
</dbReference>
<evidence type="ECO:0000313" key="4">
    <source>
        <dbReference type="Proteomes" id="UP001367676"/>
    </source>
</evidence>
<keyword evidence="1" id="KW-0479">Metal-binding</keyword>
<dbReference type="InterPro" id="IPR013087">
    <property type="entry name" value="Znf_C2H2_type"/>
</dbReference>